<keyword evidence="5" id="KW-1185">Reference proteome</keyword>
<dbReference type="PANTHER" id="PTHR44943">
    <property type="entry name" value="CELLULOSE SYNTHASE OPERON PROTEIN C"/>
    <property type="match status" value="1"/>
</dbReference>
<dbReference type="Pfam" id="PF07719">
    <property type="entry name" value="TPR_2"/>
    <property type="match status" value="1"/>
</dbReference>
<accession>A0A7W9W6N2</accession>
<sequence>MPLWGRMLRRSEDVTGYDRAVRLFDEGKYEMAITEFEAVLHHPRRSTLTDGLARFYLGEAHTALARQRAALAAPAEQAVLDKELAEEAATHLRQALSLHPQFADLHFRLGCALVALEQLDDARSAFGRALELNPNYADARRLYEATQVGQPEAEAALLQTPANRDDAIAMHSRLALNLYHKGEFEAAADSYRQALAIAPTYADLHNQLGVALHAADQDDEALAAFVRALQINPRYIEARLNLAIALRCLGREKEAREELERVLEFDPKNAAAREALS</sequence>
<dbReference type="InterPro" id="IPR011990">
    <property type="entry name" value="TPR-like_helical_dom_sf"/>
</dbReference>
<dbReference type="Proteomes" id="UP000520814">
    <property type="component" value="Unassembled WGS sequence"/>
</dbReference>
<comment type="caution">
    <text evidence="4">The sequence shown here is derived from an EMBL/GenBank/DDBJ whole genome shotgun (WGS) entry which is preliminary data.</text>
</comment>
<evidence type="ECO:0000313" key="4">
    <source>
        <dbReference type="EMBL" id="MBB6050356.1"/>
    </source>
</evidence>
<gene>
    <name evidence="4" type="ORF">HNQ39_002147</name>
</gene>
<feature type="repeat" description="TPR" evidence="3">
    <location>
        <begin position="103"/>
        <end position="136"/>
    </location>
</feature>
<dbReference type="AlphaFoldDB" id="A0A7W9W6N2"/>
<dbReference type="Pfam" id="PF14559">
    <property type="entry name" value="TPR_19"/>
    <property type="match status" value="1"/>
</dbReference>
<dbReference type="Gene3D" id="1.25.40.10">
    <property type="entry name" value="Tetratricopeptide repeat domain"/>
    <property type="match status" value="2"/>
</dbReference>
<dbReference type="SUPFAM" id="SSF48452">
    <property type="entry name" value="TPR-like"/>
    <property type="match status" value="1"/>
</dbReference>
<feature type="repeat" description="TPR" evidence="3">
    <location>
        <begin position="168"/>
        <end position="201"/>
    </location>
</feature>
<dbReference type="EMBL" id="JACHGW010000002">
    <property type="protein sequence ID" value="MBB6050356.1"/>
    <property type="molecule type" value="Genomic_DNA"/>
</dbReference>
<proteinExistence type="predicted"/>
<keyword evidence="1" id="KW-0677">Repeat</keyword>
<evidence type="ECO:0000256" key="2">
    <source>
        <dbReference type="ARBA" id="ARBA00022803"/>
    </source>
</evidence>
<evidence type="ECO:0000313" key="5">
    <source>
        <dbReference type="Proteomes" id="UP000520814"/>
    </source>
</evidence>
<name>A0A7W9W6N2_ARMRO</name>
<dbReference type="PROSITE" id="PS50005">
    <property type="entry name" value="TPR"/>
    <property type="match status" value="4"/>
</dbReference>
<reference evidence="4 5" key="1">
    <citation type="submission" date="2020-08" db="EMBL/GenBank/DDBJ databases">
        <title>Genomic Encyclopedia of Type Strains, Phase IV (KMG-IV): sequencing the most valuable type-strain genomes for metagenomic binning, comparative biology and taxonomic classification.</title>
        <authorList>
            <person name="Goeker M."/>
        </authorList>
    </citation>
    <scope>NUCLEOTIDE SEQUENCE [LARGE SCALE GENOMIC DNA]</scope>
    <source>
        <strain evidence="4 5">DSM 23562</strain>
    </source>
</reference>
<feature type="repeat" description="TPR" evidence="3">
    <location>
        <begin position="236"/>
        <end position="269"/>
    </location>
</feature>
<keyword evidence="2 3" id="KW-0802">TPR repeat</keyword>
<dbReference type="InterPro" id="IPR051685">
    <property type="entry name" value="Ycf3/AcsC/BcsC/TPR_MFPF"/>
</dbReference>
<dbReference type="RefSeq" id="WP_184195160.1">
    <property type="nucleotide sequence ID" value="NZ_JACHGW010000002.1"/>
</dbReference>
<evidence type="ECO:0000256" key="1">
    <source>
        <dbReference type="ARBA" id="ARBA00022737"/>
    </source>
</evidence>
<dbReference type="PANTHER" id="PTHR44943:SF8">
    <property type="entry name" value="TPR REPEAT-CONTAINING PROTEIN MJ0263"/>
    <property type="match status" value="1"/>
</dbReference>
<dbReference type="InterPro" id="IPR019734">
    <property type="entry name" value="TPR_rpt"/>
</dbReference>
<evidence type="ECO:0000256" key="3">
    <source>
        <dbReference type="PROSITE-ProRule" id="PRU00339"/>
    </source>
</evidence>
<dbReference type="InterPro" id="IPR013105">
    <property type="entry name" value="TPR_2"/>
</dbReference>
<feature type="repeat" description="TPR" evidence="3">
    <location>
        <begin position="202"/>
        <end position="235"/>
    </location>
</feature>
<dbReference type="SMART" id="SM00028">
    <property type="entry name" value="TPR"/>
    <property type="match status" value="4"/>
</dbReference>
<protein>
    <submittedName>
        <fullName evidence="4">Tetratricopeptide (TPR) repeat protein</fullName>
    </submittedName>
</protein>
<dbReference type="Pfam" id="PF13414">
    <property type="entry name" value="TPR_11"/>
    <property type="match status" value="1"/>
</dbReference>
<organism evidence="4 5">
    <name type="scientific">Armatimonas rosea</name>
    <dbReference type="NCBI Taxonomy" id="685828"/>
    <lineage>
        <taxon>Bacteria</taxon>
        <taxon>Bacillati</taxon>
        <taxon>Armatimonadota</taxon>
        <taxon>Armatimonadia</taxon>
        <taxon>Armatimonadales</taxon>
        <taxon>Armatimonadaceae</taxon>
        <taxon>Armatimonas</taxon>
    </lineage>
</organism>